<gene>
    <name evidence="1" type="ORF">QR721_08115</name>
</gene>
<protein>
    <recommendedName>
        <fullName evidence="3">DUF3679 domain-containing protein</fullName>
    </recommendedName>
</protein>
<evidence type="ECO:0000313" key="1">
    <source>
        <dbReference type="EMBL" id="WLV23613.1"/>
    </source>
</evidence>
<evidence type="ECO:0008006" key="3">
    <source>
        <dbReference type="Google" id="ProtNLM"/>
    </source>
</evidence>
<name>A0ABY9KVE5_9BACI</name>
<keyword evidence="2" id="KW-1185">Reference proteome</keyword>
<evidence type="ECO:0000313" key="2">
    <source>
        <dbReference type="Proteomes" id="UP001180087"/>
    </source>
</evidence>
<reference evidence="1" key="1">
    <citation type="submission" date="2023-06" db="EMBL/GenBank/DDBJ databases">
        <title>A Treasure from Seagulls: Isolation and Description of Aciduricobacillus qingdaonensis gen. nov., sp. nov., a Rare Obligately Uric Acid-utilizing Member in the Family Bacillaceae.</title>
        <authorList>
            <person name="Liu W."/>
            <person name="Wang B."/>
        </authorList>
    </citation>
    <scope>NUCLEOTIDE SEQUENCE</scope>
    <source>
        <strain evidence="1">44XB</strain>
    </source>
</reference>
<dbReference type="EMBL" id="CP129113">
    <property type="protein sequence ID" value="WLV23613.1"/>
    <property type="molecule type" value="Genomic_DNA"/>
</dbReference>
<proteinExistence type="predicted"/>
<accession>A0ABY9KVE5</accession>
<sequence length="107" mass="12005">MKKGLLWFGLFLAVFFMGMHTAGGKTSDEEAQQKFEIQQETPQTDLPILPETEMQAESDPVFLPVEQVPEQSEGLLTNKTASVMERAVSVMYNVIVNFLYSIASLLF</sequence>
<dbReference type="RefSeq" id="WP_348025796.1">
    <property type="nucleotide sequence ID" value="NZ_CP129113.1"/>
</dbReference>
<organism evidence="1 2">
    <name type="scientific">Aciduricibacillus chroicocephali</name>
    <dbReference type="NCBI Taxonomy" id="3054939"/>
    <lineage>
        <taxon>Bacteria</taxon>
        <taxon>Bacillati</taxon>
        <taxon>Bacillota</taxon>
        <taxon>Bacilli</taxon>
        <taxon>Bacillales</taxon>
        <taxon>Bacillaceae</taxon>
        <taxon>Aciduricibacillus</taxon>
    </lineage>
</organism>
<dbReference type="Proteomes" id="UP001180087">
    <property type="component" value="Chromosome"/>
</dbReference>